<feature type="modified residue" description="4-aspartylphosphate" evidence="6">
    <location>
        <position position="56"/>
    </location>
</feature>
<dbReference type="Pfam" id="PF00072">
    <property type="entry name" value="Response_reg"/>
    <property type="match status" value="1"/>
</dbReference>
<dbReference type="InterPro" id="IPR000792">
    <property type="entry name" value="Tscrpt_reg_LuxR_C"/>
</dbReference>
<evidence type="ECO:0000256" key="1">
    <source>
        <dbReference type="ARBA" id="ARBA00022553"/>
    </source>
</evidence>
<dbReference type="SUPFAM" id="SSF46894">
    <property type="entry name" value="C-terminal effector domain of the bipartite response regulators"/>
    <property type="match status" value="1"/>
</dbReference>
<evidence type="ECO:0000256" key="5">
    <source>
        <dbReference type="ARBA" id="ARBA00023163"/>
    </source>
</evidence>
<keyword evidence="2" id="KW-0902">Two-component regulatory system</keyword>
<organism evidence="8 9">
    <name type="scientific">Paenibacillus campinasensis</name>
    <dbReference type="NCBI Taxonomy" id="66347"/>
    <lineage>
        <taxon>Bacteria</taxon>
        <taxon>Bacillati</taxon>
        <taxon>Bacillota</taxon>
        <taxon>Bacilli</taxon>
        <taxon>Bacillales</taxon>
        <taxon>Paenibacillaceae</taxon>
        <taxon>Paenibacillus</taxon>
    </lineage>
</organism>
<evidence type="ECO:0000256" key="2">
    <source>
        <dbReference type="ARBA" id="ARBA00023012"/>
    </source>
</evidence>
<dbReference type="EMBL" id="NPBY01000042">
    <property type="protein sequence ID" value="PAD76121.1"/>
    <property type="molecule type" value="Genomic_DNA"/>
</dbReference>
<name>A0A268ESP8_9BACL</name>
<dbReference type="Gene3D" id="1.10.10.10">
    <property type="entry name" value="Winged helix-like DNA-binding domain superfamily/Winged helix DNA-binding domain"/>
    <property type="match status" value="1"/>
</dbReference>
<dbReference type="InterPro" id="IPR058245">
    <property type="entry name" value="NreC/VraR/RcsB-like_REC"/>
</dbReference>
<reference evidence="8 9" key="1">
    <citation type="submission" date="2017-07" db="EMBL/GenBank/DDBJ databases">
        <title>Isolation and whole genome analysis of endospore-forming bacteria from heroin.</title>
        <authorList>
            <person name="Kalinowski J."/>
            <person name="Ahrens B."/>
            <person name="Al-Dilaimi A."/>
            <person name="Winkler A."/>
            <person name="Wibberg D."/>
            <person name="Schleenbecker U."/>
            <person name="Ruckert C."/>
            <person name="Wolfel R."/>
            <person name="Grass G."/>
        </authorList>
    </citation>
    <scope>NUCLEOTIDE SEQUENCE [LARGE SCALE GENOMIC DNA]</scope>
    <source>
        <strain evidence="8 9">7537-G1</strain>
    </source>
</reference>
<evidence type="ECO:0000313" key="9">
    <source>
        <dbReference type="Proteomes" id="UP000215596"/>
    </source>
</evidence>
<dbReference type="RefSeq" id="WP_095265620.1">
    <property type="nucleotide sequence ID" value="NZ_NPBY01000042.1"/>
</dbReference>
<comment type="caution">
    <text evidence="8">The sequence shown here is derived from an EMBL/GenBank/DDBJ whole genome shotgun (WGS) entry which is preliminary data.</text>
</comment>
<evidence type="ECO:0000259" key="7">
    <source>
        <dbReference type="PROSITE" id="PS50110"/>
    </source>
</evidence>
<dbReference type="PROSITE" id="PS50110">
    <property type="entry name" value="RESPONSE_REGULATORY"/>
    <property type="match status" value="1"/>
</dbReference>
<dbReference type="AlphaFoldDB" id="A0A268ESP8"/>
<dbReference type="InterPro" id="IPR011006">
    <property type="entry name" value="CheY-like_superfamily"/>
</dbReference>
<proteinExistence type="predicted"/>
<accession>A0A268ESP8</accession>
<dbReference type="GO" id="GO:0000160">
    <property type="term" value="P:phosphorelay signal transduction system"/>
    <property type="evidence" value="ECO:0007669"/>
    <property type="project" value="UniProtKB-KW"/>
</dbReference>
<keyword evidence="1 6" id="KW-0597">Phosphoprotein</keyword>
<dbReference type="OrthoDB" id="192836at2"/>
<feature type="domain" description="Response regulatory" evidence="7">
    <location>
        <begin position="5"/>
        <end position="124"/>
    </location>
</feature>
<dbReference type="InterPro" id="IPR039420">
    <property type="entry name" value="WalR-like"/>
</dbReference>
<dbReference type="Proteomes" id="UP000215596">
    <property type="component" value="Unassembled WGS sequence"/>
</dbReference>
<dbReference type="GO" id="GO:0006355">
    <property type="term" value="P:regulation of DNA-templated transcription"/>
    <property type="evidence" value="ECO:0007669"/>
    <property type="project" value="InterPro"/>
</dbReference>
<dbReference type="InterPro" id="IPR001789">
    <property type="entry name" value="Sig_transdc_resp-reg_receiver"/>
</dbReference>
<evidence type="ECO:0000256" key="6">
    <source>
        <dbReference type="PROSITE-ProRule" id="PRU00169"/>
    </source>
</evidence>
<dbReference type="SUPFAM" id="SSF52172">
    <property type="entry name" value="CheY-like"/>
    <property type="match status" value="1"/>
</dbReference>
<dbReference type="InterPro" id="IPR036388">
    <property type="entry name" value="WH-like_DNA-bd_sf"/>
</dbReference>
<dbReference type="Pfam" id="PF00196">
    <property type="entry name" value="GerE"/>
    <property type="match status" value="1"/>
</dbReference>
<keyword evidence="3" id="KW-0805">Transcription regulation</keyword>
<dbReference type="PANTHER" id="PTHR43214:SF43">
    <property type="entry name" value="TWO-COMPONENT RESPONSE REGULATOR"/>
    <property type="match status" value="1"/>
</dbReference>
<keyword evidence="5" id="KW-0804">Transcription</keyword>
<dbReference type="PANTHER" id="PTHR43214">
    <property type="entry name" value="TWO-COMPONENT RESPONSE REGULATOR"/>
    <property type="match status" value="1"/>
</dbReference>
<evidence type="ECO:0000313" key="8">
    <source>
        <dbReference type="EMBL" id="PAD76121.1"/>
    </source>
</evidence>
<dbReference type="GO" id="GO:0003677">
    <property type="term" value="F:DNA binding"/>
    <property type="evidence" value="ECO:0007669"/>
    <property type="project" value="UniProtKB-KW"/>
</dbReference>
<evidence type="ECO:0000256" key="4">
    <source>
        <dbReference type="ARBA" id="ARBA00023125"/>
    </source>
</evidence>
<dbReference type="CDD" id="cd17535">
    <property type="entry name" value="REC_NarL-like"/>
    <property type="match status" value="1"/>
</dbReference>
<gene>
    <name evidence="8" type="ORF">CHH67_12985</name>
</gene>
<sequence length="212" mass="24380">MSKIRVLYVEDDPEWREGISHFFQAHERIDLYACAASIEACFSVLQDQPADVVVMDILLDDTELTGVDATLDVTTQYPDVKVIMLSTLDDNDEIFNEAFMNGAYDYLYKYDFEKLPETIYEAMSNPTSKYGSRLRKLVYEKKRSLLNKGDRELLSLMVEGKTQLQIAEQLQVSLAAVKKHVGRILKKFNWSRSSRELADKCDKWGLLNEDEG</sequence>
<evidence type="ECO:0000256" key="3">
    <source>
        <dbReference type="ARBA" id="ARBA00023015"/>
    </source>
</evidence>
<dbReference type="InterPro" id="IPR016032">
    <property type="entry name" value="Sig_transdc_resp-reg_C-effctor"/>
</dbReference>
<dbReference type="SMART" id="SM00448">
    <property type="entry name" value="REC"/>
    <property type="match status" value="1"/>
</dbReference>
<dbReference type="Gene3D" id="3.40.50.2300">
    <property type="match status" value="1"/>
</dbReference>
<protein>
    <recommendedName>
        <fullName evidence="7">Response regulatory domain-containing protein</fullName>
    </recommendedName>
</protein>
<dbReference type="SMART" id="SM00421">
    <property type="entry name" value="HTH_LUXR"/>
    <property type="match status" value="1"/>
</dbReference>
<keyword evidence="4" id="KW-0238">DNA-binding</keyword>
<dbReference type="PRINTS" id="PR00038">
    <property type="entry name" value="HTHLUXR"/>
</dbReference>